<keyword evidence="3" id="KW-1185">Reference proteome</keyword>
<dbReference type="Proteomes" id="UP000606974">
    <property type="component" value="Unassembled WGS sequence"/>
</dbReference>
<dbReference type="PANTHER" id="PTHR38567:SF1">
    <property type="entry name" value="DUF4291 DOMAIN-CONTAINING PROTEIN"/>
    <property type="match status" value="1"/>
</dbReference>
<feature type="compositionally biased region" description="Low complexity" evidence="1">
    <location>
        <begin position="11"/>
        <end position="25"/>
    </location>
</feature>
<dbReference type="Pfam" id="PF14124">
    <property type="entry name" value="DUF4291"/>
    <property type="match status" value="1"/>
</dbReference>
<name>A0A8H7AH04_9EURO</name>
<dbReference type="OrthoDB" id="413653at2759"/>
<feature type="compositionally biased region" description="Basic and acidic residues" evidence="1">
    <location>
        <begin position="182"/>
        <end position="194"/>
    </location>
</feature>
<feature type="compositionally biased region" description="Basic and acidic residues" evidence="1">
    <location>
        <begin position="285"/>
        <end position="299"/>
    </location>
</feature>
<feature type="region of interest" description="Disordered" evidence="1">
    <location>
        <begin position="1"/>
        <end position="25"/>
    </location>
</feature>
<dbReference type="EMBL" id="JAACFV010000061">
    <property type="protein sequence ID" value="KAF7507929.1"/>
    <property type="molecule type" value="Genomic_DNA"/>
</dbReference>
<evidence type="ECO:0000313" key="2">
    <source>
        <dbReference type="EMBL" id="KAF7507929.1"/>
    </source>
</evidence>
<dbReference type="AlphaFoldDB" id="A0A8H7AH04"/>
<evidence type="ECO:0000256" key="1">
    <source>
        <dbReference type="SAM" id="MobiDB-lite"/>
    </source>
</evidence>
<feature type="region of interest" description="Disordered" evidence="1">
    <location>
        <begin position="279"/>
        <end position="308"/>
    </location>
</feature>
<comment type="caution">
    <text evidence="2">The sequence shown here is derived from an EMBL/GenBank/DDBJ whole genome shotgun (WGS) entry which is preliminary data.</text>
</comment>
<feature type="compositionally biased region" description="Acidic residues" evidence="1">
    <location>
        <begin position="195"/>
        <end position="208"/>
    </location>
</feature>
<dbReference type="InterPro" id="IPR025633">
    <property type="entry name" value="DUF4291"/>
</dbReference>
<reference evidence="2" key="1">
    <citation type="submission" date="2020-02" db="EMBL/GenBank/DDBJ databases">
        <authorList>
            <person name="Palmer J.M."/>
        </authorList>
    </citation>
    <scope>NUCLEOTIDE SEQUENCE</scope>
    <source>
        <strain evidence="2">EPUS1.4</strain>
        <tissue evidence="2">Thallus</tissue>
    </source>
</reference>
<evidence type="ECO:0000313" key="3">
    <source>
        <dbReference type="Proteomes" id="UP000606974"/>
    </source>
</evidence>
<gene>
    <name evidence="2" type="ORF">GJ744_009963</name>
</gene>
<organism evidence="2 3">
    <name type="scientific">Endocarpon pusillum</name>
    <dbReference type="NCBI Taxonomy" id="364733"/>
    <lineage>
        <taxon>Eukaryota</taxon>
        <taxon>Fungi</taxon>
        <taxon>Dikarya</taxon>
        <taxon>Ascomycota</taxon>
        <taxon>Pezizomycotina</taxon>
        <taxon>Eurotiomycetes</taxon>
        <taxon>Chaetothyriomycetidae</taxon>
        <taxon>Verrucariales</taxon>
        <taxon>Verrucariaceae</taxon>
        <taxon>Endocarpon</taxon>
    </lineage>
</organism>
<protein>
    <recommendedName>
        <fullName evidence="4">ATP-dependent RNA helicase DHX8</fullName>
    </recommendedName>
</protein>
<sequence length="308" mass="35125">MDSTKPPSNQESKSPTIVSISSLSSTLTPPETSIPYRQIRALYDDETITVYQAYSAAIATPAVNEQKLTASKDFKLDRMTWIKPSWCWMMYRAGYSYKDSRQTNILALKIKHENFRYILSCAAITSGHHGPLPASERKKPVRVQWDPERTASLGVLPYRSIQIGIGSNDNARTRHKAKRREIRAQATHENRQEWEADEGEEEEEEEEGNESKELKRKFVEEWIVEIQDVTNRARRLKEVVEARSKEGKSLKMEEAVSMGLCPRERVYAVSKELRAILQMDVPGNDDGKQDGVKREEGKKGGRGKLRLG</sequence>
<feature type="region of interest" description="Disordered" evidence="1">
    <location>
        <begin position="169"/>
        <end position="212"/>
    </location>
</feature>
<dbReference type="PANTHER" id="PTHR38567">
    <property type="entry name" value="DUF4291 DOMAIN-CONTAINING PROTEIN"/>
    <property type="match status" value="1"/>
</dbReference>
<proteinExistence type="predicted"/>
<feature type="compositionally biased region" description="Polar residues" evidence="1">
    <location>
        <begin position="1"/>
        <end position="10"/>
    </location>
</feature>
<evidence type="ECO:0008006" key="4">
    <source>
        <dbReference type="Google" id="ProtNLM"/>
    </source>
</evidence>
<accession>A0A8H7AH04</accession>